<dbReference type="EMBL" id="MIJY01000002">
    <property type="protein sequence ID" value="OEG19998.1"/>
    <property type="molecule type" value="Genomic_DNA"/>
</dbReference>
<accession>A0A1E5H4V9</accession>
<evidence type="ECO:0000259" key="2">
    <source>
        <dbReference type="Pfam" id="PF07261"/>
    </source>
</evidence>
<comment type="similarity">
    <text evidence="1">Belongs to the DnaB/DnaD family.</text>
</comment>
<reference evidence="4" key="1">
    <citation type="submission" date="2016-09" db="EMBL/GenBank/DDBJ databases">
        <authorList>
            <person name="Gulvik C.A."/>
        </authorList>
    </citation>
    <scope>NUCLEOTIDE SEQUENCE [LARGE SCALE GENOMIC DNA]</scope>
    <source>
        <strain evidence="4">LMG 8895</strain>
    </source>
</reference>
<dbReference type="RefSeq" id="WP_069662265.1">
    <property type="nucleotide sequence ID" value="NZ_MIJY01000002.1"/>
</dbReference>
<gene>
    <name evidence="3" type="ORF">BCR25_14510</name>
</gene>
<proteinExistence type="inferred from homology"/>
<organism evidence="3 4">
    <name type="scientific">Enterococcus termitis</name>
    <dbReference type="NCBI Taxonomy" id="332950"/>
    <lineage>
        <taxon>Bacteria</taxon>
        <taxon>Bacillati</taxon>
        <taxon>Bacillota</taxon>
        <taxon>Bacilli</taxon>
        <taxon>Lactobacillales</taxon>
        <taxon>Enterococcaceae</taxon>
        <taxon>Enterococcus</taxon>
    </lineage>
</organism>
<name>A0A1E5H4V9_9ENTE</name>
<evidence type="ECO:0000313" key="3">
    <source>
        <dbReference type="EMBL" id="OEG19998.1"/>
    </source>
</evidence>
<dbReference type="AlphaFoldDB" id="A0A1E5H4V9"/>
<protein>
    <recommendedName>
        <fullName evidence="2">DnaB/C C-terminal domain-containing protein</fullName>
    </recommendedName>
</protein>
<evidence type="ECO:0000256" key="1">
    <source>
        <dbReference type="ARBA" id="ARBA00093462"/>
    </source>
</evidence>
<comment type="caution">
    <text evidence="3">The sequence shown here is derived from an EMBL/GenBank/DDBJ whole genome shotgun (WGS) entry which is preliminary data.</text>
</comment>
<dbReference type="Proteomes" id="UP000095094">
    <property type="component" value="Unassembled WGS sequence"/>
</dbReference>
<dbReference type="Pfam" id="PF07261">
    <property type="entry name" value="DnaB_2"/>
    <property type="match status" value="1"/>
</dbReference>
<feature type="domain" description="DnaB/C C-terminal" evidence="2">
    <location>
        <begin position="92"/>
        <end position="163"/>
    </location>
</feature>
<sequence>MKCIVCQSTNCSVQLMNGTPKNEFIRQYKCEECQCLFETVESMTRLIEQKFIVPTEQQLQEKRRRLQELGLTTEEMYTLQRCEELACIEWLKEIQRQKGISWNQEEADFLIQLQQQTILPEQVINLIIYYVLLIRNRHYLHSGKTSLTVLRDWEQKKIVTAEQGFEQLKAHDQKIKNKGQRKVIRQETMPKFSKEEVLTEEEKLHYELEILTFMDFKTTSDEVKRWLVYKATEKIGSTMGELEEAFRTWRENQ</sequence>
<evidence type="ECO:0000313" key="4">
    <source>
        <dbReference type="Proteomes" id="UP000095094"/>
    </source>
</evidence>
<dbReference type="InterPro" id="IPR006343">
    <property type="entry name" value="DnaB/C_C"/>
</dbReference>
<keyword evidence="4" id="KW-1185">Reference proteome</keyword>